<evidence type="ECO:0000313" key="2">
    <source>
        <dbReference type="Proteomes" id="UP000017818"/>
    </source>
</evidence>
<accession>V9HLM0</accession>
<dbReference type="NCBIfam" id="TIGR01537">
    <property type="entry name" value="portal_HK97"/>
    <property type="match status" value="1"/>
</dbReference>
<dbReference type="Proteomes" id="UP000017818">
    <property type="component" value="Unassembled WGS sequence"/>
</dbReference>
<dbReference type="EMBL" id="AFZF02000009">
    <property type="protein sequence ID" value="EHL18496.1"/>
    <property type="molecule type" value="Genomic_DNA"/>
</dbReference>
<dbReference type="InterPro" id="IPR006944">
    <property type="entry name" value="Phage/GTA_portal"/>
</dbReference>
<gene>
    <name evidence="1" type="ORF">HMPREF9630_00221</name>
</gene>
<dbReference type="Pfam" id="PF04860">
    <property type="entry name" value="Phage_portal"/>
    <property type="match status" value="1"/>
</dbReference>
<name>V9HLM0_9FIRM</name>
<dbReference type="HOGENOM" id="CLU_033789_0_2_9"/>
<reference evidence="1 2" key="1">
    <citation type="submission" date="2012-05" db="EMBL/GenBank/DDBJ databases">
        <title>The Genome Sequence of Eubacteriaceae bacterium CM2.</title>
        <authorList>
            <consortium name="The Broad Institute Genome Sequencing Platform"/>
            <person name="Earl A."/>
            <person name="Ward D."/>
            <person name="Feldgarden M."/>
            <person name="Gevers D."/>
            <person name="Sizova M."/>
            <person name="Hazen A."/>
            <person name="Epstein S."/>
            <person name="Walker B."/>
            <person name="Young S.K."/>
            <person name="Zeng Q."/>
            <person name="Gargeya S."/>
            <person name="Fitzgerald M."/>
            <person name="Haas B."/>
            <person name="Abouelleil A."/>
            <person name="Alvarado L."/>
            <person name="Arachchi H.M."/>
            <person name="Berlin A."/>
            <person name="Chapman S.B."/>
            <person name="Goldberg J."/>
            <person name="Griggs A."/>
            <person name="Gujja S."/>
            <person name="Hansen M."/>
            <person name="Howarth C."/>
            <person name="Imamovic A."/>
            <person name="Larimer J."/>
            <person name="McCowen C."/>
            <person name="Montmayeur A."/>
            <person name="Murphy C."/>
            <person name="Neiman D."/>
            <person name="Pearson M."/>
            <person name="Priest M."/>
            <person name="Roberts A."/>
            <person name="Saif S."/>
            <person name="Shea T."/>
            <person name="Sisk P."/>
            <person name="Sykes S."/>
            <person name="Wortman J."/>
            <person name="Nusbaum C."/>
            <person name="Birren B."/>
        </authorList>
    </citation>
    <scope>NUCLEOTIDE SEQUENCE [LARGE SCALE GENOMIC DNA]</scope>
    <source>
        <strain evidence="1 2">CM2</strain>
    </source>
</reference>
<dbReference type="InterPro" id="IPR006427">
    <property type="entry name" value="Portal_HK97"/>
</dbReference>
<comment type="caution">
    <text evidence="1">The sequence shown here is derived from an EMBL/GenBank/DDBJ whole genome shotgun (WGS) entry which is preliminary data.</text>
</comment>
<dbReference type="RefSeq" id="WP_009527707.1">
    <property type="nucleotide sequence ID" value="NZ_JH815225.1"/>
</dbReference>
<evidence type="ECO:0000313" key="1">
    <source>
        <dbReference type="EMBL" id="EHL18496.1"/>
    </source>
</evidence>
<protein>
    <submittedName>
        <fullName evidence="1">HK97 family phage portal protein</fullName>
    </submittedName>
</protein>
<dbReference type="AlphaFoldDB" id="V9HLM0"/>
<proteinExistence type="predicted"/>
<organism evidence="1 2">
    <name type="scientific">Peptoanaerobacter stomatis</name>
    <dbReference type="NCBI Taxonomy" id="796937"/>
    <lineage>
        <taxon>Bacteria</taxon>
        <taxon>Bacillati</taxon>
        <taxon>Bacillota</taxon>
        <taxon>Clostridia</taxon>
        <taxon>Peptostreptococcales</taxon>
        <taxon>Filifactoraceae</taxon>
        <taxon>Peptoanaerobacter</taxon>
    </lineage>
</organism>
<sequence length="416" mass="47900">MGRLEKLSNFGKMVSRFFNETDTDSNVKTLSLSEINEFFNKNFQGNLGSDLSETTYFTCLKILSETLGKLSIHLKDKENNRVYKHDTIDVLTLRTNQSMNPSTFKTLMEFNRNHYGNAYAYMKHDNKGNLVALYPLDPRSVTIWVDNAQFFNDILDENSKIYYQYQSNSKTYYLKNDEVLHIKGLTQDGISGMCIREILARTIKGSKESQKYLNNLYEKGLTSKAILKYTGDLDTRKKKELQRQLMELVHDDNGDVIPVPIGFNLEPLNVKLTDSQFFELRKYTSLQIASAFGIKPTQINDFDKSSYANSEMQNLTFYMDTLLYILTIYEEEFNYKLLTKEDRQKGYKYEFNVAKILRGDLKSQAEALTTYTTGSIYTVNEARERAGVPKIDGGDKIMVNGSYVGLDNLGMAYKKE</sequence>